<feature type="region of interest" description="Disordered" evidence="1">
    <location>
        <begin position="38"/>
        <end position="64"/>
    </location>
</feature>
<organism evidence="2 3">
    <name type="scientific">Ambrosia artemisiifolia</name>
    <name type="common">Common ragweed</name>
    <dbReference type="NCBI Taxonomy" id="4212"/>
    <lineage>
        <taxon>Eukaryota</taxon>
        <taxon>Viridiplantae</taxon>
        <taxon>Streptophyta</taxon>
        <taxon>Embryophyta</taxon>
        <taxon>Tracheophyta</taxon>
        <taxon>Spermatophyta</taxon>
        <taxon>Magnoliopsida</taxon>
        <taxon>eudicotyledons</taxon>
        <taxon>Gunneridae</taxon>
        <taxon>Pentapetalae</taxon>
        <taxon>asterids</taxon>
        <taxon>campanulids</taxon>
        <taxon>Asterales</taxon>
        <taxon>Asteraceae</taxon>
        <taxon>Asteroideae</taxon>
        <taxon>Heliantheae alliance</taxon>
        <taxon>Heliantheae</taxon>
        <taxon>Ambrosia</taxon>
    </lineage>
</organism>
<evidence type="ECO:0000313" key="3">
    <source>
        <dbReference type="Proteomes" id="UP001206925"/>
    </source>
</evidence>
<sequence length="153" mass="16952">MLKLIKVHTHSGRPSCSSTQREIYLRVSDIGECTNGGSGDSGFAVKQPSSGGGTTRVDGGGFSEGKTTRLTTARVFRNHLRWLGDVKSDVQIGTPQLQTSTEQRRYWSTNLYRRFVNTLQRLGGSKEIHTKKVSVLQHGLEVILRELMDVGFT</sequence>
<dbReference type="EMBL" id="JAMZMK010010434">
    <property type="protein sequence ID" value="KAI7731541.1"/>
    <property type="molecule type" value="Genomic_DNA"/>
</dbReference>
<evidence type="ECO:0000313" key="2">
    <source>
        <dbReference type="EMBL" id="KAI7731541.1"/>
    </source>
</evidence>
<gene>
    <name evidence="2" type="ORF">M8C21_006669</name>
</gene>
<protein>
    <submittedName>
        <fullName evidence="2">Uncharacterized protein</fullName>
    </submittedName>
</protein>
<feature type="compositionally biased region" description="Gly residues" evidence="1">
    <location>
        <begin position="50"/>
        <end position="63"/>
    </location>
</feature>
<dbReference type="Proteomes" id="UP001206925">
    <property type="component" value="Unassembled WGS sequence"/>
</dbReference>
<evidence type="ECO:0000256" key="1">
    <source>
        <dbReference type="SAM" id="MobiDB-lite"/>
    </source>
</evidence>
<comment type="caution">
    <text evidence="2">The sequence shown here is derived from an EMBL/GenBank/DDBJ whole genome shotgun (WGS) entry which is preliminary data.</text>
</comment>
<dbReference type="AlphaFoldDB" id="A0AAD5C012"/>
<accession>A0AAD5C012</accession>
<proteinExistence type="predicted"/>
<reference evidence="2" key="1">
    <citation type="submission" date="2022-06" db="EMBL/GenBank/DDBJ databases">
        <title>Uncovering the hologenomic basis of an extraordinary plant invasion.</title>
        <authorList>
            <person name="Bieker V.C."/>
            <person name="Martin M.D."/>
            <person name="Gilbert T."/>
            <person name="Hodgins K."/>
            <person name="Battlay P."/>
            <person name="Petersen B."/>
            <person name="Wilson J."/>
        </authorList>
    </citation>
    <scope>NUCLEOTIDE SEQUENCE</scope>
    <source>
        <strain evidence="2">AA19_3_7</strain>
        <tissue evidence="2">Leaf</tissue>
    </source>
</reference>
<name>A0AAD5C012_AMBAR</name>
<keyword evidence="3" id="KW-1185">Reference proteome</keyword>